<dbReference type="Gene3D" id="2.40.50.140">
    <property type="entry name" value="Nucleic acid-binding proteins"/>
    <property type="match status" value="1"/>
</dbReference>
<reference evidence="1 2" key="1">
    <citation type="journal article" date="2016" name="Genome Announc.">
        <title>Draft Genome Sequence of the Rumen Methanogen Methanobrevibacter olleyae YLM1.</title>
        <authorList>
            <person name="Kelly W.J."/>
            <person name="Li D."/>
            <person name="Lambie S.C."/>
            <person name="Cox F."/>
            <person name="Attwood G.T."/>
            <person name="Altermann E."/>
            <person name="Leahy S.C."/>
        </authorList>
    </citation>
    <scope>NUCLEOTIDE SEQUENCE [LARGE SCALE GENOMIC DNA]</scope>
    <source>
        <strain evidence="1 2">YLM1</strain>
    </source>
</reference>
<protein>
    <submittedName>
        <fullName evidence="1">RNA-binding protein</fullName>
    </submittedName>
</protein>
<proteinExistence type="predicted"/>
<gene>
    <name evidence="1" type="ORF">YLM1_0367</name>
</gene>
<dbReference type="STRING" id="294671.YLM1_0367"/>
<name>A0A126QYN8_METOL</name>
<evidence type="ECO:0000313" key="1">
    <source>
        <dbReference type="EMBL" id="AMK14927.1"/>
    </source>
</evidence>
<sequence length="215" mass="25220">MKNENFGLVLSAKSSKDKKTARIIGTNYFTLIDLDLNDDVNVKVQDKIPLGRDSEFIRQERAHLSYDDLNKNEEFEVEKAIQSIVIANEPKYVKFFNQQSKYASKLHFLDRINLKKGSRVLAEKELNGDFESFEDIDKRISFIKSSKDLIVKRVLYELIELPKVKKGRPSYLFTIVKRSNKKEVLDYDEFIDDDSRFIEMIKEKGLIEKEGKRIR</sequence>
<keyword evidence="2" id="KW-1185">Reference proteome</keyword>
<dbReference type="PATRIC" id="fig|294671.3.peg.369"/>
<dbReference type="PANTHER" id="PTHR40734:SF1">
    <property type="entry name" value="DNA-BINDING PROTEIN"/>
    <property type="match status" value="1"/>
</dbReference>
<dbReference type="SUPFAM" id="SSF160975">
    <property type="entry name" value="AF1531-like"/>
    <property type="match status" value="1"/>
</dbReference>
<dbReference type="KEGG" id="mol:YLM1_0367"/>
<accession>A0A126QYN8</accession>
<evidence type="ECO:0000313" key="2">
    <source>
        <dbReference type="Proteomes" id="UP000066376"/>
    </source>
</evidence>
<dbReference type="AlphaFoldDB" id="A0A126QYN8"/>
<dbReference type="Pfam" id="PF04919">
    <property type="entry name" value="DUF655"/>
    <property type="match status" value="1"/>
</dbReference>
<dbReference type="InterPro" id="IPR012340">
    <property type="entry name" value="NA-bd_OB-fold"/>
</dbReference>
<dbReference type="PANTHER" id="PTHR40734">
    <property type="entry name" value="TRNA-SPECIFIC ADENOSINE DEAMINASE-RELATED"/>
    <property type="match status" value="1"/>
</dbReference>
<organism evidence="1 2">
    <name type="scientific">Methanobrevibacter olleyae</name>
    <dbReference type="NCBI Taxonomy" id="294671"/>
    <lineage>
        <taxon>Archaea</taxon>
        <taxon>Methanobacteriati</taxon>
        <taxon>Methanobacteriota</taxon>
        <taxon>Methanomada group</taxon>
        <taxon>Methanobacteria</taxon>
        <taxon>Methanobacteriales</taxon>
        <taxon>Methanobacteriaceae</taxon>
        <taxon>Methanobrevibacter</taxon>
    </lineage>
</organism>
<dbReference type="InterPro" id="IPR007003">
    <property type="entry name" value="DUF655"/>
</dbReference>
<dbReference type="Gene3D" id="1.10.150.280">
    <property type="entry name" value="AF1531-like domain"/>
    <property type="match status" value="1"/>
</dbReference>
<reference evidence="2" key="2">
    <citation type="submission" date="2016-02" db="EMBL/GenBank/DDBJ databases">
        <title>The draft genome sequence of the rumen methanogen Methanobrevibacter olleyae YLM1.</title>
        <authorList>
            <consortium name="New Zealand Agricultural Greenhouse Gas Research Centre/Pastoral Greenhouse Gas Research Consortium"/>
            <person name="Kelly W.J."/>
            <person name="Li D."/>
            <person name="Lambie S.C."/>
            <person name="Attwood G.T."/>
            <person name="Altermann E."/>
            <person name="Leahy S.C."/>
        </authorList>
    </citation>
    <scope>NUCLEOTIDE SEQUENCE [LARGE SCALE GENOMIC DNA]</scope>
    <source>
        <strain evidence="2">YLM1</strain>
    </source>
</reference>
<dbReference type="GeneID" id="28488664"/>
<dbReference type="Proteomes" id="UP000066376">
    <property type="component" value="Chromosome"/>
</dbReference>
<dbReference type="RefSeq" id="WP_067145743.1">
    <property type="nucleotide sequence ID" value="NZ_CP014265.1"/>
</dbReference>
<dbReference type="EMBL" id="CP014265">
    <property type="protein sequence ID" value="AMK14927.1"/>
    <property type="molecule type" value="Genomic_DNA"/>
</dbReference>